<dbReference type="Proteomes" id="UP000320235">
    <property type="component" value="Unassembled WGS sequence"/>
</dbReference>
<evidence type="ECO:0000256" key="4">
    <source>
        <dbReference type="ARBA" id="ARBA00022692"/>
    </source>
</evidence>
<dbReference type="Pfam" id="PF07730">
    <property type="entry name" value="HisKA_3"/>
    <property type="match status" value="1"/>
</dbReference>
<dbReference type="CDD" id="cd16917">
    <property type="entry name" value="HATPase_UhpB-NarQ-NarX-like"/>
    <property type="match status" value="1"/>
</dbReference>
<evidence type="ECO:0000313" key="13">
    <source>
        <dbReference type="EMBL" id="TQM20143.1"/>
    </source>
</evidence>
<feature type="domain" description="Signal transduction histidine kinase subgroup 3 dimerisation and phosphoacceptor" evidence="12">
    <location>
        <begin position="396"/>
        <end position="460"/>
    </location>
</feature>
<feature type="transmembrane region" description="Helical" evidence="10">
    <location>
        <begin position="96"/>
        <end position="118"/>
    </location>
</feature>
<feature type="transmembrane region" description="Helical" evidence="10">
    <location>
        <begin position="130"/>
        <end position="150"/>
    </location>
</feature>
<keyword evidence="4 10" id="KW-0812">Transmembrane</keyword>
<dbReference type="RefSeq" id="WP_141896123.1">
    <property type="nucleotide sequence ID" value="NZ_BAABLH010000006.1"/>
</dbReference>
<feature type="domain" description="Histidine kinase/HSP90-like ATPase" evidence="11">
    <location>
        <begin position="500"/>
        <end position="581"/>
    </location>
</feature>
<dbReference type="InterPro" id="IPR050482">
    <property type="entry name" value="Sensor_HK_TwoCompSys"/>
</dbReference>
<accession>A0A543EF00</accession>
<feature type="transmembrane region" description="Helical" evidence="10">
    <location>
        <begin position="170"/>
        <end position="192"/>
    </location>
</feature>
<keyword evidence="8 10" id="KW-0472">Membrane</keyword>
<comment type="subcellular location">
    <subcellularLocation>
        <location evidence="1">Cell membrane</location>
        <topology evidence="1">Multi-pass membrane protein</topology>
    </subcellularLocation>
</comment>
<dbReference type="EMBL" id="VFPE01000006">
    <property type="protein sequence ID" value="TQM20143.1"/>
    <property type="molecule type" value="Genomic_DNA"/>
</dbReference>
<evidence type="ECO:0000256" key="7">
    <source>
        <dbReference type="ARBA" id="ARBA00023012"/>
    </source>
</evidence>
<protein>
    <submittedName>
        <fullName evidence="13">Signal transduction histidine kinase</fullName>
    </submittedName>
</protein>
<evidence type="ECO:0000256" key="3">
    <source>
        <dbReference type="ARBA" id="ARBA00022679"/>
    </source>
</evidence>
<evidence type="ECO:0000259" key="11">
    <source>
        <dbReference type="Pfam" id="PF02518"/>
    </source>
</evidence>
<feature type="transmembrane region" description="Helical" evidence="10">
    <location>
        <begin position="238"/>
        <end position="257"/>
    </location>
</feature>
<keyword evidence="14" id="KW-1185">Reference proteome</keyword>
<dbReference type="Gene3D" id="3.30.565.10">
    <property type="entry name" value="Histidine kinase-like ATPase, C-terminal domain"/>
    <property type="match status" value="1"/>
</dbReference>
<sequence length="583" mass="62511">MTTAAPVRSEMARSLQRALWMLATMGVVLTVLLIALLSIHEPGGLPLIVLPATFVIYLVAGGLAWRRRPRSDIGFLIVIAGVAVYAGSLYSTEVPALVAVGSVCATLMVAAIVHLLLAFPTGRLPDRLSVFLVVATYVTCLVMQAPLYLFDAHGPFPPFALADLPRAAEFFSLLQTIVATALMVWVAWVLWGRLRRADAAHRRVLVPLFSYGIFTVLFMPLIAIILDRVLHLDPAVRGFLQFGVIAGLPIAFALGTIRGRFARTGELEELGAWLGDRGESSEPLGTALERALGDPSLRLYFRTEDPTGFVDGEGHPADDAARSDPRRGWQPVVLDGREIGAIEYDAAIVSSAGRVRAAGSVVAIEVERERLTAELRASQRELLRSRERLVEAGDRERRRVARDLHDGLQVQLVLLALEAQQIASAPADAVPERATRLRVDIDAAAADLRALVSALVPAALIERGLAAAAEDLADRMPIPTEFEADLPGAALGDLVEATTYFVLTEALANVVKHARASVARVRLARRDGRLRLDVEDDGIGGASMDAGTGLRGLADRVEAIGGSMSVVSLLGHGTHVRAEVPCA</sequence>
<dbReference type="Pfam" id="PF02518">
    <property type="entry name" value="HATPase_c"/>
    <property type="match status" value="1"/>
</dbReference>
<feature type="transmembrane region" description="Helical" evidence="10">
    <location>
        <begin position="72"/>
        <end position="90"/>
    </location>
</feature>
<keyword evidence="2" id="KW-1003">Cell membrane</keyword>
<dbReference type="Gene3D" id="1.20.5.1930">
    <property type="match status" value="1"/>
</dbReference>
<keyword evidence="7" id="KW-0902">Two-component regulatory system</keyword>
<feature type="coiled-coil region" evidence="9">
    <location>
        <begin position="361"/>
        <end position="388"/>
    </location>
</feature>
<keyword evidence="3" id="KW-0808">Transferase</keyword>
<dbReference type="InterPro" id="IPR003594">
    <property type="entry name" value="HATPase_dom"/>
</dbReference>
<keyword evidence="5 13" id="KW-0418">Kinase</keyword>
<dbReference type="GO" id="GO:0005886">
    <property type="term" value="C:plasma membrane"/>
    <property type="evidence" value="ECO:0007669"/>
    <property type="project" value="UniProtKB-SubCell"/>
</dbReference>
<evidence type="ECO:0000256" key="5">
    <source>
        <dbReference type="ARBA" id="ARBA00022777"/>
    </source>
</evidence>
<dbReference type="SUPFAM" id="SSF55874">
    <property type="entry name" value="ATPase domain of HSP90 chaperone/DNA topoisomerase II/histidine kinase"/>
    <property type="match status" value="1"/>
</dbReference>
<reference evidence="13 14" key="1">
    <citation type="submission" date="2019-06" db="EMBL/GenBank/DDBJ databases">
        <title>Sequencing the genomes of 1000 actinobacteria strains.</title>
        <authorList>
            <person name="Klenk H.-P."/>
        </authorList>
    </citation>
    <scope>NUCLEOTIDE SEQUENCE [LARGE SCALE GENOMIC DNA]</scope>
    <source>
        <strain evidence="13 14">DSM 105492</strain>
    </source>
</reference>
<organism evidence="13 14">
    <name type="scientific">Microbacterium kyungheense</name>
    <dbReference type="NCBI Taxonomy" id="1263636"/>
    <lineage>
        <taxon>Bacteria</taxon>
        <taxon>Bacillati</taxon>
        <taxon>Actinomycetota</taxon>
        <taxon>Actinomycetes</taxon>
        <taxon>Micrococcales</taxon>
        <taxon>Microbacteriaceae</taxon>
        <taxon>Microbacterium</taxon>
    </lineage>
</organism>
<evidence type="ECO:0000256" key="6">
    <source>
        <dbReference type="ARBA" id="ARBA00022989"/>
    </source>
</evidence>
<feature type="transmembrane region" description="Helical" evidence="10">
    <location>
        <begin position="18"/>
        <end position="39"/>
    </location>
</feature>
<evidence type="ECO:0000256" key="9">
    <source>
        <dbReference type="SAM" id="Coils"/>
    </source>
</evidence>
<dbReference type="PANTHER" id="PTHR24421">
    <property type="entry name" value="NITRATE/NITRITE SENSOR PROTEIN NARX-RELATED"/>
    <property type="match status" value="1"/>
</dbReference>
<evidence type="ECO:0000256" key="1">
    <source>
        <dbReference type="ARBA" id="ARBA00004651"/>
    </source>
</evidence>
<feature type="transmembrane region" description="Helical" evidence="10">
    <location>
        <begin position="204"/>
        <end position="226"/>
    </location>
</feature>
<comment type="caution">
    <text evidence="13">The sequence shown here is derived from an EMBL/GenBank/DDBJ whole genome shotgun (WGS) entry which is preliminary data.</text>
</comment>
<name>A0A543EF00_9MICO</name>
<dbReference type="InterPro" id="IPR036890">
    <property type="entry name" value="HATPase_C_sf"/>
</dbReference>
<dbReference type="OrthoDB" id="5242012at2"/>
<proteinExistence type="predicted"/>
<evidence type="ECO:0000256" key="10">
    <source>
        <dbReference type="SAM" id="Phobius"/>
    </source>
</evidence>
<dbReference type="InterPro" id="IPR011712">
    <property type="entry name" value="Sig_transdc_His_kin_sub3_dim/P"/>
</dbReference>
<gene>
    <name evidence="13" type="ORF">FB391_3277</name>
</gene>
<evidence type="ECO:0000256" key="8">
    <source>
        <dbReference type="ARBA" id="ARBA00023136"/>
    </source>
</evidence>
<dbReference type="PANTHER" id="PTHR24421:SF37">
    <property type="entry name" value="SENSOR HISTIDINE KINASE NARS"/>
    <property type="match status" value="1"/>
</dbReference>
<evidence type="ECO:0000259" key="12">
    <source>
        <dbReference type="Pfam" id="PF07730"/>
    </source>
</evidence>
<keyword evidence="9" id="KW-0175">Coiled coil</keyword>
<evidence type="ECO:0000256" key="2">
    <source>
        <dbReference type="ARBA" id="ARBA00022475"/>
    </source>
</evidence>
<feature type="transmembrane region" description="Helical" evidence="10">
    <location>
        <begin position="45"/>
        <end position="65"/>
    </location>
</feature>
<evidence type="ECO:0000313" key="14">
    <source>
        <dbReference type="Proteomes" id="UP000320235"/>
    </source>
</evidence>
<keyword evidence="6 10" id="KW-1133">Transmembrane helix</keyword>
<dbReference type="GO" id="GO:0046983">
    <property type="term" value="F:protein dimerization activity"/>
    <property type="evidence" value="ECO:0007669"/>
    <property type="project" value="InterPro"/>
</dbReference>
<dbReference type="GO" id="GO:0000155">
    <property type="term" value="F:phosphorelay sensor kinase activity"/>
    <property type="evidence" value="ECO:0007669"/>
    <property type="project" value="InterPro"/>
</dbReference>
<dbReference type="AlphaFoldDB" id="A0A543EF00"/>